<gene>
    <name evidence="1" type="ORF">KQI75_12915</name>
</gene>
<accession>A0ABS6EUY3</accession>
<comment type="caution">
    <text evidence="1">The sequence shown here is derived from an EMBL/GenBank/DDBJ whole genome shotgun (WGS) entry which is preliminary data.</text>
</comment>
<proteinExistence type="predicted"/>
<name>A0ABS6EUY3_9FIRM</name>
<protein>
    <submittedName>
        <fullName evidence="1">Uncharacterized protein</fullName>
    </submittedName>
</protein>
<organism evidence="1 2">
    <name type="scientific">Butyricicoccus intestinisimiae</name>
    <dbReference type="NCBI Taxonomy" id="2841509"/>
    <lineage>
        <taxon>Bacteria</taxon>
        <taxon>Bacillati</taxon>
        <taxon>Bacillota</taxon>
        <taxon>Clostridia</taxon>
        <taxon>Eubacteriales</taxon>
        <taxon>Butyricicoccaceae</taxon>
        <taxon>Butyricicoccus</taxon>
    </lineage>
</organism>
<evidence type="ECO:0000313" key="2">
    <source>
        <dbReference type="Proteomes" id="UP000783588"/>
    </source>
</evidence>
<dbReference type="Proteomes" id="UP000783588">
    <property type="component" value="Unassembled WGS sequence"/>
</dbReference>
<sequence>MLTYIRTEQKDDRQRTWYGVLALQDGVPAARADLLTTNGWSAQALVARMNDFQASLVHFHELIDDYVALGI</sequence>
<reference evidence="1 2" key="1">
    <citation type="submission" date="2021-06" db="EMBL/GenBank/DDBJ databases">
        <authorList>
            <person name="Sun Q."/>
            <person name="Li D."/>
        </authorList>
    </citation>
    <scope>NUCLEOTIDE SEQUENCE [LARGE SCALE GENOMIC DNA]</scope>
    <source>
        <strain evidence="1 2">MSJd-7</strain>
    </source>
</reference>
<dbReference type="EMBL" id="JAHLQI010000010">
    <property type="protein sequence ID" value="MBU5491504.1"/>
    <property type="molecule type" value="Genomic_DNA"/>
</dbReference>
<keyword evidence="2" id="KW-1185">Reference proteome</keyword>
<evidence type="ECO:0000313" key="1">
    <source>
        <dbReference type="EMBL" id="MBU5491504.1"/>
    </source>
</evidence>
<dbReference type="RefSeq" id="WP_216471247.1">
    <property type="nucleotide sequence ID" value="NZ_JAHLQI010000010.1"/>
</dbReference>